<dbReference type="EMBL" id="RIBS01000002">
    <property type="protein sequence ID" value="RNF85016.1"/>
    <property type="molecule type" value="Genomic_DNA"/>
</dbReference>
<comment type="caution">
    <text evidence="1">The sequence shown here is derived from an EMBL/GenBank/DDBJ whole genome shotgun (WGS) entry which is preliminary data.</text>
</comment>
<organism evidence="1 2">
    <name type="scientific">Montanilutibacter psychrotolerans</name>
    <dbReference type="NCBI Taxonomy" id="1327343"/>
    <lineage>
        <taxon>Bacteria</taxon>
        <taxon>Pseudomonadati</taxon>
        <taxon>Pseudomonadota</taxon>
        <taxon>Gammaproteobacteria</taxon>
        <taxon>Lysobacterales</taxon>
        <taxon>Lysobacteraceae</taxon>
        <taxon>Montanilutibacter</taxon>
    </lineage>
</organism>
<evidence type="ECO:0000313" key="1">
    <source>
        <dbReference type="EMBL" id="RNF85016.1"/>
    </source>
</evidence>
<evidence type="ECO:0000313" key="2">
    <source>
        <dbReference type="Proteomes" id="UP000267049"/>
    </source>
</evidence>
<dbReference type="AlphaFoldDB" id="A0A3M8T006"/>
<keyword evidence="2" id="KW-1185">Reference proteome</keyword>
<proteinExistence type="predicted"/>
<accession>A0A3M8T006</accession>
<sequence length="92" mass="10548">MGNYYKMYMESHEGDEGEFFCEVVDGMIVRHVSVFNGVYYWATREDSFDGEYDFTSRPEFDPATERAEPIPDEAFDAVWALAMRQPRGGVGA</sequence>
<protein>
    <submittedName>
        <fullName evidence="1">Uncharacterized protein</fullName>
    </submittedName>
</protein>
<dbReference type="Proteomes" id="UP000267049">
    <property type="component" value="Unassembled WGS sequence"/>
</dbReference>
<reference evidence="1 2" key="1">
    <citation type="submission" date="2018-11" db="EMBL/GenBank/DDBJ databases">
        <title>Lysobacter cryohumiis sp. nov., isolated from soil in the Tianshan Mountains, Xinjiang, China.</title>
        <authorList>
            <person name="Luo Y."/>
            <person name="Sheng H."/>
        </authorList>
    </citation>
    <scope>NUCLEOTIDE SEQUENCE [LARGE SCALE GENOMIC DNA]</scope>
    <source>
        <strain evidence="1 2">ZS60</strain>
    </source>
</reference>
<name>A0A3M8T006_9GAMM</name>
<dbReference type="RefSeq" id="WP_123086803.1">
    <property type="nucleotide sequence ID" value="NZ_RIBS01000002.1"/>
</dbReference>
<dbReference type="OrthoDB" id="8854544at2"/>
<gene>
    <name evidence="1" type="ORF">EER27_04290</name>
</gene>